<dbReference type="Pfam" id="PF06985">
    <property type="entry name" value="HET"/>
    <property type="match status" value="1"/>
</dbReference>
<gene>
    <name evidence="3" type="ORF">K505DRAFT_304521</name>
</gene>
<evidence type="ECO:0000259" key="2">
    <source>
        <dbReference type="Pfam" id="PF06985"/>
    </source>
</evidence>
<dbReference type="InterPro" id="IPR010730">
    <property type="entry name" value="HET"/>
</dbReference>
<dbReference type="Proteomes" id="UP000799757">
    <property type="component" value="Unassembled WGS sequence"/>
</dbReference>
<dbReference type="OrthoDB" id="3486565at2759"/>
<sequence length="455" mass="51431">MTEQNKLNIPEEKEKSALSSMIQSSFPSNEKSLSVEYEYSVSRIFELRRRQRGLFGKGRPEEIIQLFQPPSSSVIFTGFKTSNFLAGRDISIERLRRWMDECSSSHNDCLVTSTTQDDSSRPARLLDITPIQRGSEVGIKIIETTSGRSYRYACLSHRWDIAIKHHQTTTENISNFLDFLNLNLMPANFRDAVAIARDLNIQYVWIDSLCIIQSGDSGEDIRRELAKMGSIYQNAYLTIAAVSSPSSSEGCFIKDKWPDICFLVSDNANDAHLIGARVLDKKGILVSLEDTKQHYPLLSRAWVFQERLLSRRILLCNYGEFAFECLESSICECNSSLAPHPRSDLGQNLKWLGNLDFNHTRLLKSSTSLGPGAIKSWKTIIETYMQLELSYLSDTLPAIAGCAQVMALHLNHNYVAGLWEETLPTDLLWYVQARKGRTVPKPRAKGSTAPSWSWA</sequence>
<evidence type="ECO:0000313" key="3">
    <source>
        <dbReference type="EMBL" id="KAF2794151.1"/>
    </source>
</evidence>
<feature type="region of interest" description="Disordered" evidence="1">
    <location>
        <begin position="1"/>
        <end position="21"/>
    </location>
</feature>
<feature type="domain" description="Heterokaryon incompatibility" evidence="2">
    <location>
        <begin position="152"/>
        <end position="306"/>
    </location>
</feature>
<dbReference type="EMBL" id="MU001901">
    <property type="protein sequence ID" value="KAF2794151.1"/>
    <property type="molecule type" value="Genomic_DNA"/>
</dbReference>
<evidence type="ECO:0000256" key="1">
    <source>
        <dbReference type="SAM" id="MobiDB-lite"/>
    </source>
</evidence>
<evidence type="ECO:0000313" key="4">
    <source>
        <dbReference type="Proteomes" id="UP000799757"/>
    </source>
</evidence>
<dbReference type="PANTHER" id="PTHR33112">
    <property type="entry name" value="DOMAIN PROTEIN, PUTATIVE-RELATED"/>
    <property type="match status" value="1"/>
</dbReference>
<accession>A0A6A6XCX1</accession>
<reference evidence="3" key="1">
    <citation type="journal article" date="2020" name="Stud. Mycol.">
        <title>101 Dothideomycetes genomes: a test case for predicting lifestyles and emergence of pathogens.</title>
        <authorList>
            <person name="Haridas S."/>
            <person name="Albert R."/>
            <person name="Binder M."/>
            <person name="Bloem J."/>
            <person name="Labutti K."/>
            <person name="Salamov A."/>
            <person name="Andreopoulos B."/>
            <person name="Baker S."/>
            <person name="Barry K."/>
            <person name="Bills G."/>
            <person name="Bluhm B."/>
            <person name="Cannon C."/>
            <person name="Castanera R."/>
            <person name="Culley D."/>
            <person name="Daum C."/>
            <person name="Ezra D."/>
            <person name="Gonzalez J."/>
            <person name="Henrissat B."/>
            <person name="Kuo A."/>
            <person name="Liang C."/>
            <person name="Lipzen A."/>
            <person name="Lutzoni F."/>
            <person name="Magnuson J."/>
            <person name="Mondo S."/>
            <person name="Nolan M."/>
            <person name="Ohm R."/>
            <person name="Pangilinan J."/>
            <person name="Park H.-J."/>
            <person name="Ramirez L."/>
            <person name="Alfaro M."/>
            <person name="Sun H."/>
            <person name="Tritt A."/>
            <person name="Yoshinaga Y."/>
            <person name="Zwiers L.-H."/>
            <person name="Turgeon B."/>
            <person name="Goodwin S."/>
            <person name="Spatafora J."/>
            <person name="Crous P."/>
            <person name="Grigoriev I."/>
        </authorList>
    </citation>
    <scope>NUCLEOTIDE SEQUENCE</scope>
    <source>
        <strain evidence="3">CBS 109.77</strain>
    </source>
</reference>
<name>A0A6A6XCX1_9PLEO</name>
<dbReference type="AlphaFoldDB" id="A0A6A6XCX1"/>
<feature type="non-terminal residue" evidence="3">
    <location>
        <position position="455"/>
    </location>
</feature>
<proteinExistence type="predicted"/>
<organism evidence="3 4">
    <name type="scientific">Melanomma pulvis-pyrius CBS 109.77</name>
    <dbReference type="NCBI Taxonomy" id="1314802"/>
    <lineage>
        <taxon>Eukaryota</taxon>
        <taxon>Fungi</taxon>
        <taxon>Dikarya</taxon>
        <taxon>Ascomycota</taxon>
        <taxon>Pezizomycotina</taxon>
        <taxon>Dothideomycetes</taxon>
        <taxon>Pleosporomycetidae</taxon>
        <taxon>Pleosporales</taxon>
        <taxon>Melanommataceae</taxon>
        <taxon>Melanomma</taxon>
    </lineage>
</organism>
<protein>
    <submittedName>
        <fullName evidence="3">HET-domain-containing protein</fullName>
    </submittedName>
</protein>
<dbReference type="PANTHER" id="PTHR33112:SF13">
    <property type="entry name" value="HETEROKARYON INCOMPATIBILITY DOMAIN-CONTAINING PROTEIN"/>
    <property type="match status" value="1"/>
</dbReference>
<keyword evidence="4" id="KW-1185">Reference proteome</keyword>